<gene>
    <name evidence="7" type="ORF">I8J29_19640</name>
</gene>
<dbReference type="InterPro" id="IPR018062">
    <property type="entry name" value="HTH_AraC-typ_CS"/>
</dbReference>
<evidence type="ECO:0000259" key="5">
    <source>
        <dbReference type="PROSITE" id="PS01124"/>
    </source>
</evidence>
<dbReference type="PANTHER" id="PTHR43280">
    <property type="entry name" value="ARAC-FAMILY TRANSCRIPTIONAL REGULATOR"/>
    <property type="match status" value="1"/>
</dbReference>
<dbReference type="SUPFAM" id="SSF46689">
    <property type="entry name" value="Homeodomain-like"/>
    <property type="match status" value="1"/>
</dbReference>
<dbReference type="Proteomes" id="UP000670947">
    <property type="component" value="Unassembled WGS sequence"/>
</dbReference>
<feature type="modified residue" description="4-aspartylphosphate" evidence="4">
    <location>
        <position position="54"/>
    </location>
</feature>
<keyword evidence="3" id="KW-0804">Transcription</keyword>
<dbReference type="CDD" id="cd17536">
    <property type="entry name" value="REC_YesN-like"/>
    <property type="match status" value="1"/>
</dbReference>
<accession>A0ABS3WDN1</accession>
<dbReference type="PROSITE" id="PS50110">
    <property type="entry name" value="RESPONSE_REGULATORY"/>
    <property type="match status" value="1"/>
</dbReference>
<evidence type="ECO:0000313" key="7">
    <source>
        <dbReference type="EMBL" id="MBO7746430.1"/>
    </source>
</evidence>
<keyword evidence="2" id="KW-0238">DNA-binding</keyword>
<sequence>MKALIVDDERHVREAIKLLVGWQDYGIDAVLEAENGQAAIELAERERPALVFTDMMMPVLGGDKLMAWLAERAPESKVIVISGHDNFEYVRTAVKYGGLDYILKPIDPDQLNQAVARAVESWRAEESARTRTRGADMELNQLKPLYAEQLFGALLKGTGSAQEFAELLRRGDDGGARPLETVRVAVLELDSAPALAAKFGADGRDLLAFAVANIGSELLGGRGCGQAFRHSVGAHQEIALLFWDRLDEVPALLVEYNDALQQAFKARFAFGVGQPEPFPHGLTASYRQARTMLLQRNLLQRGKHVHCLGDFAAAPAPAEPPLFFGAFEEKVRFAVQSGSQDGIRKALRPWFDALDARTRITPENLLLWRQEFRLAAAIWEGSAPAADAANPYAEADREAIPADAGGGFDYAAWKESFAQEALAAAKRLKAGAEKGSTIRDIAAHIERFAHEDLTLQSISDKFHLSREYISRKFKQELNQNVSDYITSCRINRAKALLASPHLKITQIAEMAGFQDEKYFSKVFKKWTDQTPSEYRKRLYDVDAK</sequence>
<dbReference type="EMBL" id="JAGGDJ010000018">
    <property type="protein sequence ID" value="MBO7746430.1"/>
    <property type="molecule type" value="Genomic_DNA"/>
</dbReference>
<dbReference type="Pfam" id="PF12833">
    <property type="entry name" value="HTH_18"/>
    <property type="match status" value="1"/>
</dbReference>
<reference evidence="7 8" key="1">
    <citation type="submission" date="2021-03" db="EMBL/GenBank/DDBJ databases">
        <title>Paenibacillus artemisicola MWE-103 whole genome sequence.</title>
        <authorList>
            <person name="Ham Y.J."/>
        </authorList>
    </citation>
    <scope>NUCLEOTIDE SEQUENCE [LARGE SCALE GENOMIC DNA]</scope>
    <source>
        <strain evidence="7 8">MWE-103</strain>
    </source>
</reference>
<evidence type="ECO:0000256" key="4">
    <source>
        <dbReference type="PROSITE-ProRule" id="PRU00169"/>
    </source>
</evidence>
<protein>
    <submittedName>
        <fullName evidence="7">Response regulator</fullName>
    </submittedName>
</protein>
<organism evidence="7 8">
    <name type="scientific">Paenibacillus artemisiicola</name>
    <dbReference type="NCBI Taxonomy" id="1172618"/>
    <lineage>
        <taxon>Bacteria</taxon>
        <taxon>Bacillati</taxon>
        <taxon>Bacillota</taxon>
        <taxon>Bacilli</taxon>
        <taxon>Bacillales</taxon>
        <taxon>Paenibacillaceae</taxon>
        <taxon>Paenibacillus</taxon>
    </lineage>
</organism>
<dbReference type="PRINTS" id="PR00032">
    <property type="entry name" value="HTHARAC"/>
</dbReference>
<dbReference type="Pfam" id="PF00072">
    <property type="entry name" value="Response_reg"/>
    <property type="match status" value="1"/>
</dbReference>
<dbReference type="Gene3D" id="1.10.10.60">
    <property type="entry name" value="Homeodomain-like"/>
    <property type="match status" value="2"/>
</dbReference>
<dbReference type="InterPro" id="IPR020449">
    <property type="entry name" value="Tscrpt_reg_AraC-type_HTH"/>
</dbReference>
<dbReference type="PROSITE" id="PS00041">
    <property type="entry name" value="HTH_ARAC_FAMILY_1"/>
    <property type="match status" value="1"/>
</dbReference>
<dbReference type="InterPro" id="IPR011006">
    <property type="entry name" value="CheY-like_superfamily"/>
</dbReference>
<keyword evidence="8" id="KW-1185">Reference proteome</keyword>
<feature type="domain" description="Response regulatory" evidence="6">
    <location>
        <begin position="2"/>
        <end position="119"/>
    </location>
</feature>
<feature type="domain" description="HTH araC/xylS-type" evidence="5">
    <location>
        <begin position="439"/>
        <end position="537"/>
    </location>
</feature>
<dbReference type="SUPFAM" id="SSF52172">
    <property type="entry name" value="CheY-like"/>
    <property type="match status" value="1"/>
</dbReference>
<keyword evidence="1" id="KW-0805">Transcription regulation</keyword>
<dbReference type="PANTHER" id="PTHR43280:SF28">
    <property type="entry name" value="HTH-TYPE TRANSCRIPTIONAL ACTIVATOR RHAS"/>
    <property type="match status" value="1"/>
</dbReference>
<evidence type="ECO:0000256" key="1">
    <source>
        <dbReference type="ARBA" id="ARBA00023015"/>
    </source>
</evidence>
<evidence type="ECO:0000256" key="3">
    <source>
        <dbReference type="ARBA" id="ARBA00023163"/>
    </source>
</evidence>
<dbReference type="Gene3D" id="3.40.50.2300">
    <property type="match status" value="1"/>
</dbReference>
<dbReference type="SMART" id="SM00448">
    <property type="entry name" value="REC"/>
    <property type="match status" value="1"/>
</dbReference>
<dbReference type="InterPro" id="IPR001789">
    <property type="entry name" value="Sig_transdc_resp-reg_receiver"/>
</dbReference>
<comment type="caution">
    <text evidence="7">The sequence shown here is derived from an EMBL/GenBank/DDBJ whole genome shotgun (WGS) entry which is preliminary data.</text>
</comment>
<dbReference type="InterPro" id="IPR018060">
    <property type="entry name" value="HTH_AraC"/>
</dbReference>
<evidence type="ECO:0000313" key="8">
    <source>
        <dbReference type="Proteomes" id="UP000670947"/>
    </source>
</evidence>
<dbReference type="InterPro" id="IPR009057">
    <property type="entry name" value="Homeodomain-like_sf"/>
</dbReference>
<evidence type="ECO:0000256" key="2">
    <source>
        <dbReference type="ARBA" id="ARBA00023125"/>
    </source>
</evidence>
<dbReference type="SMART" id="SM00342">
    <property type="entry name" value="HTH_ARAC"/>
    <property type="match status" value="1"/>
</dbReference>
<evidence type="ECO:0000259" key="6">
    <source>
        <dbReference type="PROSITE" id="PS50110"/>
    </source>
</evidence>
<dbReference type="RefSeq" id="WP_208849209.1">
    <property type="nucleotide sequence ID" value="NZ_JAGGDJ010000018.1"/>
</dbReference>
<proteinExistence type="predicted"/>
<name>A0ABS3WDN1_9BACL</name>
<dbReference type="PROSITE" id="PS01124">
    <property type="entry name" value="HTH_ARAC_FAMILY_2"/>
    <property type="match status" value="1"/>
</dbReference>
<keyword evidence="4" id="KW-0597">Phosphoprotein</keyword>